<name>A0A0F7ZXK6_9HYPO</name>
<dbReference type="OrthoDB" id="2130169at2759"/>
<dbReference type="InterPro" id="IPR016040">
    <property type="entry name" value="NAD(P)-bd_dom"/>
</dbReference>
<dbReference type="GO" id="GO:0005737">
    <property type="term" value="C:cytoplasm"/>
    <property type="evidence" value="ECO:0007669"/>
    <property type="project" value="TreeGrafter"/>
</dbReference>
<evidence type="ECO:0000313" key="3">
    <source>
        <dbReference type="Proteomes" id="UP000054481"/>
    </source>
</evidence>
<dbReference type="AlphaFoldDB" id="A0A0F7ZXK6"/>
<accession>A0A0F7ZXK6</accession>
<dbReference type="PANTHER" id="PTHR48079">
    <property type="entry name" value="PROTEIN YEEZ"/>
    <property type="match status" value="1"/>
</dbReference>
<proteinExistence type="predicted"/>
<dbReference type="Pfam" id="PF13460">
    <property type="entry name" value="NAD_binding_10"/>
    <property type="match status" value="1"/>
</dbReference>
<dbReference type="PANTHER" id="PTHR48079:SF6">
    <property type="entry name" value="NAD(P)-BINDING DOMAIN-CONTAINING PROTEIN-RELATED"/>
    <property type="match status" value="1"/>
</dbReference>
<sequence length="348" mass="37746">MAKKIFATGATGYIGGDAIYALLRANPEYEVSCLVRSAAKATELAARHPSIRIVDGTLDDLELLEEEAANADIVCNFAHATHEPSVSALAKGLARRQRAGYGYLIHTMGSGTMIYEDVVQRRFGEHSDKIFNDSEGLPEVLAVPDFAKARGAEKAVRDAGAENNDRVKTAIVCTGSAYGHGRGLVEYRVSAIHELVRCTLSRGHGLQVGSGKSAWRNVYIRDLSDVFVKLITRAVNDEPDSEDAEKSVWGGEGGYYFVENGEHVWGELARAISDEAVAQGLIQDGDIESIDAAEAARLAPMCNFFWGCNARVEGRRPARVLNWQPVGPSLVEELEVIVKKEAEKLGLS</sequence>
<keyword evidence="3" id="KW-1185">Reference proteome</keyword>
<dbReference type="InterPro" id="IPR051783">
    <property type="entry name" value="NAD(P)-dependent_oxidoreduct"/>
</dbReference>
<dbReference type="GO" id="GO:0004029">
    <property type="term" value="F:aldehyde dehydrogenase (NAD+) activity"/>
    <property type="evidence" value="ECO:0007669"/>
    <property type="project" value="TreeGrafter"/>
</dbReference>
<dbReference type="Proteomes" id="UP000054481">
    <property type="component" value="Unassembled WGS sequence"/>
</dbReference>
<dbReference type="EMBL" id="KQ030601">
    <property type="protein sequence ID" value="KJZ70887.1"/>
    <property type="molecule type" value="Genomic_DNA"/>
</dbReference>
<evidence type="ECO:0000259" key="1">
    <source>
        <dbReference type="Pfam" id="PF13460"/>
    </source>
</evidence>
<dbReference type="SUPFAM" id="SSF51735">
    <property type="entry name" value="NAD(P)-binding Rossmann-fold domains"/>
    <property type="match status" value="1"/>
</dbReference>
<organism evidence="2 3">
    <name type="scientific">Hirsutella minnesotensis 3608</name>
    <dbReference type="NCBI Taxonomy" id="1043627"/>
    <lineage>
        <taxon>Eukaryota</taxon>
        <taxon>Fungi</taxon>
        <taxon>Dikarya</taxon>
        <taxon>Ascomycota</taxon>
        <taxon>Pezizomycotina</taxon>
        <taxon>Sordariomycetes</taxon>
        <taxon>Hypocreomycetidae</taxon>
        <taxon>Hypocreales</taxon>
        <taxon>Ophiocordycipitaceae</taxon>
        <taxon>Hirsutella</taxon>
    </lineage>
</organism>
<dbReference type="InterPro" id="IPR036291">
    <property type="entry name" value="NAD(P)-bd_dom_sf"/>
</dbReference>
<protein>
    <recommendedName>
        <fullName evidence="1">NAD(P)-binding domain-containing protein</fullName>
    </recommendedName>
</protein>
<gene>
    <name evidence="2" type="ORF">HIM_09713</name>
</gene>
<feature type="domain" description="NAD(P)-binding" evidence="1">
    <location>
        <begin position="9"/>
        <end position="100"/>
    </location>
</feature>
<evidence type="ECO:0000313" key="2">
    <source>
        <dbReference type="EMBL" id="KJZ70887.1"/>
    </source>
</evidence>
<dbReference type="Gene3D" id="3.40.50.720">
    <property type="entry name" value="NAD(P)-binding Rossmann-like Domain"/>
    <property type="match status" value="1"/>
</dbReference>
<reference evidence="2 3" key="1">
    <citation type="journal article" date="2014" name="Genome Biol. Evol.">
        <title>Comparative genomics and transcriptomics analyses reveal divergent lifestyle features of nematode endoparasitic fungus Hirsutella minnesotensis.</title>
        <authorList>
            <person name="Lai Y."/>
            <person name="Liu K."/>
            <person name="Zhang X."/>
            <person name="Zhang X."/>
            <person name="Li K."/>
            <person name="Wang N."/>
            <person name="Shu C."/>
            <person name="Wu Y."/>
            <person name="Wang C."/>
            <person name="Bushley K.E."/>
            <person name="Xiang M."/>
            <person name="Liu X."/>
        </authorList>
    </citation>
    <scope>NUCLEOTIDE SEQUENCE [LARGE SCALE GENOMIC DNA]</scope>
    <source>
        <strain evidence="2 3">3608</strain>
    </source>
</reference>